<comment type="caution">
    <text evidence="2">The sequence shown here is derived from an EMBL/GenBank/DDBJ whole genome shotgun (WGS) entry which is preliminary data.</text>
</comment>
<dbReference type="Proteomes" id="UP000886824">
    <property type="component" value="Unassembled WGS sequence"/>
</dbReference>
<evidence type="ECO:0000256" key="1">
    <source>
        <dbReference type="SAM" id="SignalP"/>
    </source>
</evidence>
<reference evidence="2" key="1">
    <citation type="journal article" date="2021" name="PeerJ">
        <title>Extensive microbial diversity within the chicken gut microbiome revealed by metagenomics and culture.</title>
        <authorList>
            <person name="Gilroy R."/>
            <person name="Ravi A."/>
            <person name="Getino M."/>
            <person name="Pursley I."/>
            <person name="Horton D.L."/>
            <person name="Alikhan N.F."/>
            <person name="Baker D."/>
            <person name="Gharbi K."/>
            <person name="Hall N."/>
            <person name="Watson M."/>
            <person name="Adriaenssens E.M."/>
            <person name="Foster-Nyarko E."/>
            <person name="Jarju S."/>
            <person name="Secka A."/>
            <person name="Antonio M."/>
            <person name="Oren A."/>
            <person name="Chaudhuri R.R."/>
            <person name="La Ragione R."/>
            <person name="Hildebrand F."/>
            <person name="Pallen M.J."/>
        </authorList>
    </citation>
    <scope>NUCLEOTIDE SEQUENCE</scope>
    <source>
        <strain evidence="2">CHK33-7979</strain>
    </source>
</reference>
<feature type="chain" id="PRO_5038757240" evidence="1">
    <location>
        <begin position="27"/>
        <end position="181"/>
    </location>
</feature>
<evidence type="ECO:0000313" key="3">
    <source>
        <dbReference type="Proteomes" id="UP000886824"/>
    </source>
</evidence>
<feature type="signal peptide" evidence="1">
    <location>
        <begin position="1"/>
        <end position="26"/>
    </location>
</feature>
<proteinExistence type="predicted"/>
<protein>
    <submittedName>
        <fullName evidence="2">Uncharacterized protein</fullName>
    </submittedName>
</protein>
<keyword evidence="1" id="KW-0732">Signal</keyword>
<evidence type="ECO:0000313" key="2">
    <source>
        <dbReference type="EMBL" id="HIY74219.1"/>
    </source>
</evidence>
<dbReference type="AlphaFoldDB" id="A0A9D2CF68"/>
<sequence>MKTRRKTLLTTILSVGVLTLLLGAAAGSQTDPLVTMSYLNDINTPAILKQVDAKLDSREQALVDKLNGVADAYSQEVEALISVSGGTSTGAEGASAVFSVVTVKAGQQLLGTTGCELLLRSGSATCVASSAPGLVDSTEGSTLDAGGAVQPNHLYLVTADGRGLKASADATVLVRGSYTIS</sequence>
<reference evidence="2" key="2">
    <citation type="submission" date="2021-04" db="EMBL/GenBank/DDBJ databases">
        <authorList>
            <person name="Gilroy R."/>
        </authorList>
    </citation>
    <scope>NUCLEOTIDE SEQUENCE</scope>
    <source>
        <strain evidence="2">CHK33-7979</strain>
    </source>
</reference>
<organism evidence="2 3">
    <name type="scientific">Candidatus Intestinimonas merdavium</name>
    <dbReference type="NCBI Taxonomy" id="2838622"/>
    <lineage>
        <taxon>Bacteria</taxon>
        <taxon>Bacillati</taxon>
        <taxon>Bacillota</taxon>
        <taxon>Clostridia</taxon>
        <taxon>Eubacteriales</taxon>
        <taxon>Intestinimonas</taxon>
    </lineage>
</organism>
<name>A0A9D2CF68_9FIRM</name>
<gene>
    <name evidence="2" type="ORF">H9826_09660</name>
</gene>
<dbReference type="EMBL" id="DXCX01000100">
    <property type="protein sequence ID" value="HIY74219.1"/>
    <property type="molecule type" value="Genomic_DNA"/>
</dbReference>
<accession>A0A9D2CF68</accession>